<dbReference type="Proteomes" id="UP000002729">
    <property type="component" value="Unassembled WGS sequence"/>
</dbReference>
<dbReference type="OrthoDB" id="10611965at2759"/>
<organism evidence="2">
    <name type="scientific">Aureococcus anophagefferens</name>
    <name type="common">Harmful bloom alga</name>
    <dbReference type="NCBI Taxonomy" id="44056"/>
    <lineage>
        <taxon>Eukaryota</taxon>
        <taxon>Sar</taxon>
        <taxon>Stramenopiles</taxon>
        <taxon>Ochrophyta</taxon>
        <taxon>Pelagophyceae</taxon>
        <taxon>Pelagomonadales</taxon>
        <taxon>Pelagomonadaceae</taxon>
        <taxon>Aureococcus</taxon>
    </lineage>
</organism>
<gene>
    <name evidence="1" type="ORF">AURANDRAFT_67735</name>
</gene>
<proteinExistence type="predicted"/>
<accession>F0YM81</accession>
<dbReference type="EMBL" id="GL833161">
    <property type="protein sequence ID" value="EGB03780.1"/>
    <property type="molecule type" value="Genomic_DNA"/>
</dbReference>
<keyword evidence="2" id="KW-1185">Reference proteome</keyword>
<protein>
    <submittedName>
        <fullName evidence="1">Uncharacterized protein</fullName>
    </submittedName>
</protein>
<dbReference type="RefSeq" id="XP_009041510.1">
    <property type="nucleotide sequence ID" value="XM_009043262.1"/>
</dbReference>
<dbReference type="KEGG" id="aaf:AURANDRAFT_67735"/>
<dbReference type="GeneID" id="20226405"/>
<reference evidence="1 2" key="1">
    <citation type="journal article" date="2011" name="Proc. Natl. Acad. Sci. U.S.A.">
        <title>Niche of harmful alga Aureococcus anophagefferens revealed through ecogenomics.</title>
        <authorList>
            <person name="Gobler C.J."/>
            <person name="Berry D.L."/>
            <person name="Dyhrman S.T."/>
            <person name="Wilhelm S.W."/>
            <person name="Salamov A."/>
            <person name="Lobanov A.V."/>
            <person name="Zhang Y."/>
            <person name="Collier J.L."/>
            <person name="Wurch L.L."/>
            <person name="Kustka A.B."/>
            <person name="Dill B.D."/>
            <person name="Shah M."/>
            <person name="VerBerkmoes N.C."/>
            <person name="Kuo A."/>
            <person name="Terry A."/>
            <person name="Pangilinan J."/>
            <person name="Lindquist E.A."/>
            <person name="Lucas S."/>
            <person name="Paulsen I.T."/>
            <person name="Hattenrath-Lehmann T.K."/>
            <person name="Talmage S.C."/>
            <person name="Walker E.A."/>
            <person name="Koch F."/>
            <person name="Burson A.M."/>
            <person name="Marcoval M.A."/>
            <person name="Tang Y.Z."/>
            <person name="Lecleir G.R."/>
            <person name="Coyne K.J."/>
            <person name="Berg G.M."/>
            <person name="Bertrand E.M."/>
            <person name="Saito M.A."/>
            <person name="Gladyshev V.N."/>
            <person name="Grigoriev I.V."/>
        </authorList>
    </citation>
    <scope>NUCLEOTIDE SEQUENCE [LARGE SCALE GENOMIC DNA]</scope>
    <source>
        <strain evidence="2">CCMP 1984</strain>
    </source>
</reference>
<dbReference type="AlphaFoldDB" id="F0YM81"/>
<dbReference type="InParanoid" id="F0YM81"/>
<sequence>MTRFGSLLAGAVRDGFAKDVDDVNSVDYGGCKSEVPEADTTSITAIIDQQREEGDAKAAMTLAREYTMEFVDEEHAAAKREEEDLAYAERLDIELKDELVAERRDRELKDGDCAKAAQLELDGAEAFERGLAEAKGLEEAKRLEARIARSNFAARKRRDALASDEDLNVGQCWRDAMKRVDLEDVGDAVALSVQLPSLADVKVEASGKVVKVVATRASAALRASNWASKDAGPKTITLKFELVCPKSASDVSYDYDCEAGLLHLFLDGIQLASLDEATRAKTLTSLRARLAQSAAAKVASFKKAFAGGPAGDAAPDLSLVGLGITPKAI</sequence>
<evidence type="ECO:0000313" key="2">
    <source>
        <dbReference type="Proteomes" id="UP000002729"/>
    </source>
</evidence>
<evidence type="ECO:0000313" key="1">
    <source>
        <dbReference type="EMBL" id="EGB03780.1"/>
    </source>
</evidence>
<name>F0YM81_AURAN</name>